<dbReference type="GO" id="GO:0005814">
    <property type="term" value="C:centriole"/>
    <property type="evidence" value="ECO:0007669"/>
    <property type="project" value="TreeGrafter"/>
</dbReference>
<feature type="transmembrane region" description="Helical" evidence="4">
    <location>
        <begin position="7"/>
        <end position="24"/>
    </location>
</feature>
<accession>A0A4U1EBV1</accession>
<feature type="domain" description="ALMS motif" evidence="5">
    <location>
        <begin position="87"/>
        <end position="218"/>
    </location>
</feature>
<evidence type="ECO:0000313" key="6">
    <source>
        <dbReference type="EMBL" id="TKC33579.1"/>
    </source>
</evidence>
<evidence type="ECO:0000256" key="3">
    <source>
        <dbReference type="ARBA" id="ARBA00023212"/>
    </source>
</evidence>
<comment type="caution">
    <text evidence="6">The sequence shown here is derived from an EMBL/GenBank/DDBJ whole genome shotgun (WGS) entry which is preliminary data.</text>
</comment>
<organism evidence="6 7">
    <name type="scientific">Monodon monoceros</name>
    <name type="common">Narwhal</name>
    <name type="synonym">Ceratodon monodon</name>
    <dbReference type="NCBI Taxonomy" id="40151"/>
    <lineage>
        <taxon>Eukaryota</taxon>
        <taxon>Metazoa</taxon>
        <taxon>Chordata</taxon>
        <taxon>Craniata</taxon>
        <taxon>Vertebrata</taxon>
        <taxon>Euteleostomi</taxon>
        <taxon>Mammalia</taxon>
        <taxon>Eutheria</taxon>
        <taxon>Laurasiatheria</taxon>
        <taxon>Artiodactyla</taxon>
        <taxon>Whippomorpha</taxon>
        <taxon>Cetacea</taxon>
        <taxon>Odontoceti</taxon>
        <taxon>Monodontidae</taxon>
        <taxon>Monodon</taxon>
    </lineage>
</organism>
<dbReference type="GO" id="GO:0005829">
    <property type="term" value="C:cytosol"/>
    <property type="evidence" value="ECO:0007669"/>
    <property type="project" value="TreeGrafter"/>
</dbReference>
<evidence type="ECO:0000256" key="4">
    <source>
        <dbReference type="SAM" id="Phobius"/>
    </source>
</evidence>
<evidence type="ECO:0000313" key="7">
    <source>
        <dbReference type="Proteomes" id="UP000308365"/>
    </source>
</evidence>
<gene>
    <name evidence="6" type="ORF">EI555_008905</name>
</gene>
<keyword evidence="2" id="KW-0963">Cytoplasm</keyword>
<evidence type="ECO:0000256" key="2">
    <source>
        <dbReference type="ARBA" id="ARBA00022490"/>
    </source>
</evidence>
<protein>
    <recommendedName>
        <fullName evidence="5">ALMS motif domain-containing protein</fullName>
    </recommendedName>
</protein>
<dbReference type="EMBL" id="RWIC01002698">
    <property type="protein sequence ID" value="TKC33579.1"/>
    <property type="molecule type" value="Genomic_DNA"/>
</dbReference>
<keyword evidence="4" id="KW-1133">Transmembrane helix</keyword>
<comment type="subcellular location">
    <subcellularLocation>
        <location evidence="1">Cytoplasm</location>
        <location evidence="1">Cytoskeleton</location>
        <location evidence="1">Microtubule organizing center</location>
        <location evidence="1">Centrosome</location>
    </subcellularLocation>
</comment>
<keyword evidence="3" id="KW-0206">Cytoskeleton</keyword>
<dbReference type="GO" id="GO:0008017">
    <property type="term" value="F:microtubule binding"/>
    <property type="evidence" value="ECO:0007669"/>
    <property type="project" value="TreeGrafter"/>
</dbReference>
<keyword evidence="4" id="KW-0812">Transmembrane</keyword>
<dbReference type="GO" id="GO:0005813">
    <property type="term" value="C:centrosome"/>
    <property type="evidence" value="ECO:0007669"/>
    <property type="project" value="UniProtKB-SubCell"/>
</dbReference>
<reference evidence="7" key="1">
    <citation type="journal article" date="2019" name="IScience">
        <title>Narwhal Genome Reveals Long-Term Low Genetic Diversity despite Current Large Abundance Size.</title>
        <authorList>
            <person name="Westbury M.V."/>
            <person name="Petersen B."/>
            <person name="Garde E."/>
            <person name="Heide-Jorgensen M.P."/>
            <person name="Lorenzen E.D."/>
        </authorList>
    </citation>
    <scope>NUCLEOTIDE SEQUENCE [LARGE SCALE GENOMIC DNA]</scope>
</reference>
<dbReference type="Pfam" id="PF15309">
    <property type="entry name" value="ALMS_motif"/>
    <property type="match status" value="1"/>
</dbReference>
<name>A0A4U1EBV1_MONMO</name>
<dbReference type="PANTHER" id="PTHR21553:SF22">
    <property type="entry name" value="CENTROSOME-ASSOCIATED PROTEIN ALMS1"/>
    <property type="match status" value="1"/>
</dbReference>
<dbReference type="PANTHER" id="PTHR21553">
    <property type="entry name" value="ALMS1-RELATED"/>
    <property type="match status" value="1"/>
</dbReference>
<keyword evidence="4" id="KW-0472">Membrane</keyword>
<dbReference type="Proteomes" id="UP000308365">
    <property type="component" value="Unassembled WGS sequence"/>
</dbReference>
<dbReference type="AlphaFoldDB" id="A0A4U1EBV1"/>
<evidence type="ECO:0000256" key="1">
    <source>
        <dbReference type="ARBA" id="ARBA00004300"/>
    </source>
</evidence>
<dbReference type="InterPro" id="IPR029299">
    <property type="entry name" value="ALMS_motif"/>
</dbReference>
<evidence type="ECO:0000259" key="5">
    <source>
        <dbReference type="Pfam" id="PF15309"/>
    </source>
</evidence>
<dbReference type="GO" id="GO:0046599">
    <property type="term" value="P:regulation of centriole replication"/>
    <property type="evidence" value="ECO:0007669"/>
    <property type="project" value="TreeGrafter"/>
</dbReference>
<proteinExistence type="predicted"/>
<sequence length="301" mass="35187">MKKVKNLIFFLKIIPIGVSWFVPVENVKSGPKKENLPKFHGPGVSWFAPVTNTTPWREPLQEQNWQGQHMDSHSSLAGPGRDPLKPFVRATLQESLQLHRPDFISRSGERIKRLKLIVQERKLQNMLQSEREALFNTVRGWQGHRDAMHLLPKRGILFLFTFLRLGREGKVASLLSVFPSVPFLRIYEQLPEVQKKREEEKRRLEYKSYRLRAQLYKKVQILQCSHFFPSPLTSPPEDSESQKPRDEFIPDRCGIGELLLERIPWLRLGSLKWGRPRHYMACLLCQHHKARPLNCACVFVN</sequence>